<dbReference type="Pfam" id="PF23335">
    <property type="entry name" value="Beta-prop_IFT80_2nd"/>
    <property type="match status" value="1"/>
</dbReference>
<comment type="subcellular location">
    <subcellularLocation>
        <location evidence="1">Cell projection</location>
        <location evidence="1">Cilium</location>
    </subcellularLocation>
</comment>
<dbReference type="Gene3D" id="2.130.10.10">
    <property type="entry name" value="YVTN repeat-like/Quinoprotein amine dehydrogenase"/>
    <property type="match status" value="2"/>
</dbReference>
<sequence length="763" mass="85322">MQLKIEFPRYAEHSDIVSCVSWNNTEEVLSCGDDHLLMKWNLITGDSQKVCELPNEVFPLDFHSFSRNIGGRKQTQEQLLITSSDGRFHLVGKSGRIEKSVDAHKGAVLVGQWSPDGSSLLTGGEDGNLKIWSRSGMLRSLAVQGTGVPVYSAFWSSDSTQVLYTQGKHLVIKPLTPNSKSNRWKAHDGLILKVAWDHVNGRIISGGEDCRYKVWDMYGTPIFSSLLHEHSITSLAWSPSGDLFAVGSFNTIRLCDKSGWSHCLEKPATGSLYCIAWSTDGTQLAAGCANHKLLLAHIIGRKVEWGQFEGLTTGRKSVVVHDVLSDGSDALEFSERVIHLALAYKHLVVVTTTQAYIYSTSNFNTPIIIDLREGSVSNVLLSDKHLVLVERTSLSVYNFEGRLLSSPRWASLNTATLNPSHITLGPDTIAARDQADERLIQVLDISGKDIGGPIQHSCGVMEVGLSQGGKTNLDILLAFVDKTRDLFISTVYTRPTAFRRIDKLGSIVQSFKWNSALNIIAAMQDSSLILWYYPFILFVDKRMTKKTAVIKDASEFGHRPRLMSFVDNYIGIQRSDGAIINSGVSPYVGLLHGYASTNGWKEALRLCRMVQDEALWSCLAIMATQAKDIETAETAYAAINFYDKVLYIQHIKQNPIKAVRLAEMSLLGGNIQEAEMILLQNGMIFRAIMSNINTHNWERALEIAVRHKTHIDTVLYYREKFMERLEKPETNEKFKELRANVDINAEQVEKKVAKEYEMEKEKS</sequence>
<evidence type="ECO:0000256" key="1">
    <source>
        <dbReference type="ARBA" id="ARBA00004138"/>
    </source>
</evidence>
<dbReference type="OrthoDB" id="408728at2759"/>
<dbReference type="EMBL" id="OV725077">
    <property type="protein sequence ID" value="CAH1388363.1"/>
    <property type="molecule type" value="Genomic_DNA"/>
</dbReference>
<dbReference type="FunFam" id="1.25.40.470:FF:000007">
    <property type="entry name" value="Intraflagellar transport 80 homolog (Chlamydomonas)"/>
    <property type="match status" value="1"/>
</dbReference>
<gene>
    <name evidence="7" type="ORF">NEZAVI_LOCUS7</name>
</gene>
<feature type="repeat" description="WD" evidence="4">
    <location>
        <begin position="10"/>
        <end position="50"/>
    </location>
</feature>
<dbReference type="GO" id="GO:0030992">
    <property type="term" value="C:intraciliary transport particle B"/>
    <property type="evidence" value="ECO:0007669"/>
    <property type="project" value="TreeGrafter"/>
</dbReference>
<dbReference type="PANTHER" id="PTHR24098:SF0">
    <property type="entry name" value="OUTER SEGMENT 5"/>
    <property type="match status" value="1"/>
</dbReference>
<reference evidence="7" key="1">
    <citation type="submission" date="2022-01" db="EMBL/GenBank/DDBJ databases">
        <authorList>
            <person name="King R."/>
        </authorList>
    </citation>
    <scope>NUCLEOTIDE SEQUENCE</scope>
</reference>
<keyword evidence="3" id="KW-0966">Cell projection</keyword>
<evidence type="ECO:0000256" key="3">
    <source>
        <dbReference type="ARBA" id="ARBA00023273"/>
    </source>
</evidence>
<dbReference type="InterPro" id="IPR056157">
    <property type="entry name" value="TPR_IFT80_172_dom"/>
</dbReference>
<evidence type="ECO:0000259" key="6">
    <source>
        <dbReference type="Pfam" id="PF23387"/>
    </source>
</evidence>
<accession>A0A9P0GW99</accession>
<feature type="repeat" description="WD" evidence="4">
    <location>
        <begin position="184"/>
        <end position="217"/>
    </location>
</feature>
<dbReference type="InterPro" id="IPR001680">
    <property type="entry name" value="WD40_rpt"/>
</dbReference>
<dbReference type="Pfam" id="PF23387">
    <property type="entry name" value="TPR_IFT80_172"/>
    <property type="match status" value="1"/>
</dbReference>
<evidence type="ECO:0000256" key="2">
    <source>
        <dbReference type="ARBA" id="ARBA00023069"/>
    </source>
</evidence>
<name>A0A9P0GW99_NEZVI</name>
<dbReference type="PROSITE" id="PS50294">
    <property type="entry name" value="WD_REPEATS_REGION"/>
    <property type="match status" value="2"/>
</dbReference>
<dbReference type="InterPro" id="IPR015943">
    <property type="entry name" value="WD40/YVTN_repeat-like_dom_sf"/>
</dbReference>
<keyword evidence="4" id="KW-0853">WD repeat</keyword>
<dbReference type="Proteomes" id="UP001152798">
    <property type="component" value="Chromosome 1"/>
</dbReference>
<feature type="domain" description="IFT80/172/WDR35 TPR" evidence="6">
    <location>
        <begin position="615"/>
        <end position="761"/>
    </location>
</feature>
<dbReference type="InterPro" id="IPR056456">
    <property type="entry name" value="Beta-prop_IFT80_2nd"/>
</dbReference>
<dbReference type="PANTHER" id="PTHR24098">
    <property type="entry name" value="OUTER SEGMENT 5"/>
    <property type="match status" value="1"/>
</dbReference>
<keyword evidence="2" id="KW-0969">Cilium</keyword>
<evidence type="ECO:0008006" key="9">
    <source>
        <dbReference type="Google" id="ProtNLM"/>
    </source>
</evidence>
<feature type="domain" description="IFT80 second beta-propeller" evidence="5">
    <location>
        <begin position="301"/>
        <end position="587"/>
    </location>
</feature>
<evidence type="ECO:0000259" key="5">
    <source>
        <dbReference type="Pfam" id="PF23335"/>
    </source>
</evidence>
<protein>
    <recommendedName>
        <fullName evidence="9">Intraflagellar transport protein 80 homolog</fullName>
    </recommendedName>
</protein>
<evidence type="ECO:0000313" key="8">
    <source>
        <dbReference type="Proteomes" id="UP001152798"/>
    </source>
</evidence>
<dbReference type="SUPFAM" id="SSF69322">
    <property type="entry name" value="Tricorn protease domain 2"/>
    <property type="match status" value="1"/>
</dbReference>
<dbReference type="SMART" id="SM00320">
    <property type="entry name" value="WD40"/>
    <property type="match status" value="5"/>
</dbReference>
<evidence type="ECO:0000313" key="7">
    <source>
        <dbReference type="EMBL" id="CAH1388363.1"/>
    </source>
</evidence>
<keyword evidence="8" id="KW-1185">Reference proteome</keyword>
<dbReference type="SUPFAM" id="SSF50978">
    <property type="entry name" value="WD40 repeat-like"/>
    <property type="match status" value="1"/>
</dbReference>
<dbReference type="AlphaFoldDB" id="A0A9P0GW99"/>
<dbReference type="PROSITE" id="PS50082">
    <property type="entry name" value="WD_REPEATS_2"/>
    <property type="match status" value="3"/>
</dbReference>
<evidence type="ECO:0000256" key="4">
    <source>
        <dbReference type="PROSITE-ProRule" id="PRU00221"/>
    </source>
</evidence>
<proteinExistence type="predicted"/>
<dbReference type="GO" id="GO:0005929">
    <property type="term" value="C:cilium"/>
    <property type="evidence" value="ECO:0007669"/>
    <property type="project" value="UniProtKB-SubCell"/>
</dbReference>
<dbReference type="Pfam" id="PF00400">
    <property type="entry name" value="WD40"/>
    <property type="match status" value="5"/>
</dbReference>
<dbReference type="InterPro" id="IPR036322">
    <property type="entry name" value="WD40_repeat_dom_sf"/>
</dbReference>
<feature type="repeat" description="WD" evidence="4">
    <location>
        <begin position="101"/>
        <end position="133"/>
    </location>
</feature>
<dbReference type="FunFam" id="2.130.10.10:FF:000463">
    <property type="entry name" value="intraflagellar transport protein 80 homolog"/>
    <property type="match status" value="1"/>
</dbReference>
<dbReference type="Gene3D" id="1.25.40.470">
    <property type="match status" value="1"/>
</dbReference>
<dbReference type="GO" id="GO:0060271">
    <property type="term" value="P:cilium assembly"/>
    <property type="evidence" value="ECO:0007669"/>
    <property type="project" value="TreeGrafter"/>
</dbReference>
<organism evidence="7 8">
    <name type="scientific">Nezara viridula</name>
    <name type="common">Southern green stink bug</name>
    <name type="synonym">Cimex viridulus</name>
    <dbReference type="NCBI Taxonomy" id="85310"/>
    <lineage>
        <taxon>Eukaryota</taxon>
        <taxon>Metazoa</taxon>
        <taxon>Ecdysozoa</taxon>
        <taxon>Arthropoda</taxon>
        <taxon>Hexapoda</taxon>
        <taxon>Insecta</taxon>
        <taxon>Pterygota</taxon>
        <taxon>Neoptera</taxon>
        <taxon>Paraneoptera</taxon>
        <taxon>Hemiptera</taxon>
        <taxon>Heteroptera</taxon>
        <taxon>Panheteroptera</taxon>
        <taxon>Pentatomomorpha</taxon>
        <taxon>Pentatomoidea</taxon>
        <taxon>Pentatomidae</taxon>
        <taxon>Pentatominae</taxon>
        <taxon>Nezara</taxon>
    </lineage>
</organism>